<evidence type="ECO:0000256" key="1">
    <source>
        <dbReference type="PROSITE-ProRule" id="PRU00339"/>
    </source>
</evidence>
<dbReference type="CDD" id="cd00093">
    <property type="entry name" value="HTH_XRE"/>
    <property type="match status" value="1"/>
</dbReference>
<dbReference type="SUPFAM" id="SSF48452">
    <property type="entry name" value="TPR-like"/>
    <property type="match status" value="1"/>
</dbReference>
<dbReference type="PANTHER" id="PTHR10098">
    <property type="entry name" value="RAPSYN-RELATED"/>
    <property type="match status" value="1"/>
</dbReference>
<keyword evidence="4" id="KW-1185">Reference proteome</keyword>
<evidence type="ECO:0000313" key="3">
    <source>
        <dbReference type="EMBL" id="RKQ34624.1"/>
    </source>
</evidence>
<dbReference type="GO" id="GO:0003677">
    <property type="term" value="F:DNA binding"/>
    <property type="evidence" value="ECO:0007669"/>
    <property type="project" value="InterPro"/>
</dbReference>
<accession>A0A495A609</accession>
<dbReference type="InterPro" id="IPR011990">
    <property type="entry name" value="TPR-like_helical_dom_sf"/>
</dbReference>
<dbReference type="Gene3D" id="1.10.260.40">
    <property type="entry name" value="lambda repressor-like DNA-binding domains"/>
    <property type="match status" value="1"/>
</dbReference>
<dbReference type="InterPro" id="IPR001387">
    <property type="entry name" value="Cro/C1-type_HTH"/>
</dbReference>
<dbReference type="InterPro" id="IPR010982">
    <property type="entry name" value="Lambda_DNA-bd_dom_sf"/>
</dbReference>
<dbReference type="SUPFAM" id="SSF47413">
    <property type="entry name" value="lambda repressor-like DNA-binding domains"/>
    <property type="match status" value="1"/>
</dbReference>
<dbReference type="AlphaFoldDB" id="A0A495A609"/>
<proteinExistence type="predicted"/>
<evidence type="ECO:0000259" key="2">
    <source>
        <dbReference type="PROSITE" id="PS50943"/>
    </source>
</evidence>
<organism evidence="3 4">
    <name type="scientific">Oceanobacillus halophilus</name>
    <dbReference type="NCBI Taxonomy" id="930130"/>
    <lineage>
        <taxon>Bacteria</taxon>
        <taxon>Bacillati</taxon>
        <taxon>Bacillota</taxon>
        <taxon>Bacilli</taxon>
        <taxon>Bacillales</taxon>
        <taxon>Bacillaceae</taxon>
        <taxon>Oceanobacillus</taxon>
    </lineage>
</organism>
<dbReference type="Pfam" id="PF13181">
    <property type="entry name" value="TPR_8"/>
    <property type="match status" value="1"/>
</dbReference>
<gene>
    <name evidence="3" type="ORF">D8M06_06795</name>
</gene>
<keyword evidence="1" id="KW-0802">TPR repeat</keyword>
<dbReference type="InterPro" id="IPR019734">
    <property type="entry name" value="TPR_rpt"/>
</dbReference>
<feature type="domain" description="HTH cro/C1-type" evidence="2">
    <location>
        <begin position="8"/>
        <end position="61"/>
    </location>
</feature>
<dbReference type="SMART" id="SM00028">
    <property type="entry name" value="TPR"/>
    <property type="match status" value="6"/>
</dbReference>
<comment type="caution">
    <text evidence="3">The sequence shown here is derived from an EMBL/GenBank/DDBJ whole genome shotgun (WGS) entry which is preliminary data.</text>
</comment>
<dbReference type="EMBL" id="RBZP01000003">
    <property type="protein sequence ID" value="RKQ34624.1"/>
    <property type="molecule type" value="Genomic_DNA"/>
</dbReference>
<sequence length="423" mass="50045">MIEIGSFIKLQRTKQDMTLGDLADGIVSVSYLSKIENLKTQASPEIIQLLCNRLGIQVDNSEEQAIKEKCKEWYSMLFKVNDKEKIIATYKEIQEMMDTNLSENLLMFEIHKIRYYLILNQYDKALKKINELSEISDNFDNLQDFYWNKFRGNYYSLANVDYHQAMFYYKKSEEKIMHIDIGEDEAADLKYIIAVTHSELRNTLESIDYANQALAVFMKQYNFHRCAQCHIVLGISYRRIKMYEKAIKNYNLAKHLAELNNNKQVNQQTTYNLGNLYSTIGESEEAIKYYSEVVEDNEVHLHEKLIAITSLIKEYYKIGNIDKTREMINEAKALLDSVKNSVYYQLYYYIIYTYTYKLNGEDDRFKSLVKDKFIPYLRKNKDYGNLVAYSNMLANHFESIGRYKESVKYYKLANETYEKLINL</sequence>
<dbReference type="SMART" id="SM00530">
    <property type="entry name" value="HTH_XRE"/>
    <property type="match status" value="1"/>
</dbReference>
<dbReference type="OrthoDB" id="252257at2"/>
<dbReference type="PROSITE" id="PS50005">
    <property type="entry name" value="TPR"/>
    <property type="match status" value="1"/>
</dbReference>
<reference evidence="3 4" key="1">
    <citation type="journal article" date="2016" name="Int. J. Syst. Evol. Microbiol.">
        <title>Oceanobacillus halophilus sp. nov., a novel moderately halophilic bacterium from a hypersaline lake.</title>
        <authorList>
            <person name="Amoozegar M.A."/>
            <person name="Bagheri M."/>
            <person name="Makhdoumi A."/>
            <person name="Nikou M.M."/>
            <person name="Fazeli S.A.S."/>
            <person name="Schumann P."/>
            <person name="Sproer C."/>
            <person name="Sanchez-Porro C."/>
            <person name="Ventosa A."/>
        </authorList>
    </citation>
    <scope>NUCLEOTIDE SEQUENCE [LARGE SCALE GENOMIC DNA]</scope>
    <source>
        <strain evidence="3 4">DSM 23996</strain>
    </source>
</reference>
<dbReference type="Gene3D" id="1.25.40.10">
    <property type="entry name" value="Tetratricopeptide repeat domain"/>
    <property type="match status" value="1"/>
</dbReference>
<dbReference type="Proteomes" id="UP000269301">
    <property type="component" value="Unassembled WGS sequence"/>
</dbReference>
<protein>
    <submittedName>
        <fullName evidence="3">Helix-turn-helix domain-containing protein</fullName>
    </submittedName>
</protein>
<evidence type="ECO:0000313" key="4">
    <source>
        <dbReference type="Proteomes" id="UP000269301"/>
    </source>
</evidence>
<dbReference type="Pfam" id="PF01381">
    <property type="entry name" value="HTH_3"/>
    <property type="match status" value="1"/>
</dbReference>
<dbReference type="PROSITE" id="PS50943">
    <property type="entry name" value="HTH_CROC1"/>
    <property type="match status" value="1"/>
</dbReference>
<name>A0A495A609_9BACI</name>
<feature type="repeat" description="TPR" evidence="1">
    <location>
        <begin position="267"/>
        <end position="300"/>
    </location>
</feature>